<evidence type="ECO:0000256" key="1">
    <source>
        <dbReference type="ARBA" id="ARBA00009477"/>
    </source>
</evidence>
<comment type="similarity">
    <text evidence="1">Belongs to the membrane fusion protein (MFP) (TC 8.A.1) family.</text>
</comment>
<evidence type="ECO:0000259" key="6">
    <source>
        <dbReference type="Pfam" id="PF25975"/>
    </source>
</evidence>
<dbReference type="PANTHER" id="PTHR30097:SF4">
    <property type="entry name" value="SLR6042 PROTEIN"/>
    <property type="match status" value="1"/>
</dbReference>
<dbReference type="InterPro" id="IPR058792">
    <property type="entry name" value="Beta-barrel_RND_2"/>
</dbReference>
<dbReference type="Gene3D" id="1.10.287.470">
    <property type="entry name" value="Helix hairpin bin"/>
    <property type="match status" value="1"/>
</dbReference>
<dbReference type="Pfam" id="PF25954">
    <property type="entry name" value="Beta-barrel_RND_2"/>
    <property type="match status" value="1"/>
</dbReference>
<dbReference type="Gene3D" id="2.40.420.20">
    <property type="match status" value="1"/>
</dbReference>
<sequence>MTSRLPPLLLALTAGILATALALHLSPGLHALLDSMARPAPGAISVIRPDAAAAPVAPPALEGLLILSPERIALAGIEVAGVGGGSIGRRIAVPGTIAPAADRVARIPARVGGIVAELRKRLDDPVAQGEVVAVLDSREAADARSALMTATVTFELQRTLFERAQVLRNSGVSAEQQYLQTRASYEEATVRRDLALQNVMSLGLDAARVTADARDGARGAARFRQYEIRSPAAGRVVEQRVSLGTSVGQLNDPTDLYVIADLSRLWVEMAVAPGDLRLARRGQPVRIGGVGEGVRHTEGEIVFISPFLDPGTRTARVIAEFPNPDDTWRPGSFVTAEIVIEGVEAAVLVPRAALQTIGGTPAVFVRTPEGFRAQPVTLGRSGDGMVEVTKGLSPGEHIAVANSFALKAELGRGQLED</sequence>
<dbReference type="PANTHER" id="PTHR30097">
    <property type="entry name" value="CATION EFFLUX SYSTEM PROTEIN CUSB"/>
    <property type="match status" value="1"/>
</dbReference>
<evidence type="ECO:0000259" key="4">
    <source>
        <dbReference type="Pfam" id="PF25954"/>
    </source>
</evidence>
<dbReference type="InterPro" id="IPR058649">
    <property type="entry name" value="CzcB_C"/>
</dbReference>
<dbReference type="Pfam" id="PF25973">
    <property type="entry name" value="BSH_CzcB"/>
    <property type="match status" value="1"/>
</dbReference>
<keyword evidence="2" id="KW-0813">Transport</keyword>
<feature type="domain" description="CzcB-like alpha-helical hairpin" evidence="3">
    <location>
        <begin position="142"/>
        <end position="198"/>
    </location>
</feature>
<gene>
    <name evidence="7" type="ORF">QWZ14_22810</name>
</gene>
<name>A0ABT8AC34_9PROT</name>
<evidence type="ECO:0000256" key="2">
    <source>
        <dbReference type="ARBA" id="ARBA00022448"/>
    </source>
</evidence>
<evidence type="ECO:0000259" key="5">
    <source>
        <dbReference type="Pfam" id="PF25973"/>
    </source>
</evidence>
<proteinExistence type="inferred from homology"/>
<reference evidence="8" key="1">
    <citation type="journal article" date="2019" name="Int. J. Syst. Evol. Microbiol.">
        <title>The Global Catalogue of Microorganisms (GCM) 10K type strain sequencing project: providing services to taxonomists for standard genome sequencing and annotation.</title>
        <authorList>
            <consortium name="The Broad Institute Genomics Platform"/>
            <consortium name="The Broad Institute Genome Sequencing Center for Infectious Disease"/>
            <person name="Wu L."/>
            <person name="Ma J."/>
        </authorList>
    </citation>
    <scope>NUCLEOTIDE SEQUENCE [LARGE SCALE GENOMIC DNA]</scope>
    <source>
        <strain evidence="8">CECT 7131</strain>
    </source>
</reference>
<dbReference type="InterPro" id="IPR006143">
    <property type="entry name" value="RND_pump_MFP"/>
</dbReference>
<dbReference type="InterPro" id="IPR051909">
    <property type="entry name" value="MFP_Cation_Efflux"/>
</dbReference>
<dbReference type="Pfam" id="PF25975">
    <property type="entry name" value="CzcB_C"/>
    <property type="match status" value="1"/>
</dbReference>
<feature type="domain" description="CzcB-like barrel-sandwich hybrid" evidence="5">
    <location>
        <begin position="103"/>
        <end position="261"/>
    </location>
</feature>
<comment type="caution">
    <text evidence="7">The sequence shown here is derived from an EMBL/GenBank/DDBJ whole genome shotgun (WGS) entry which is preliminary data.</text>
</comment>
<evidence type="ECO:0000313" key="7">
    <source>
        <dbReference type="EMBL" id="MDN3567220.1"/>
    </source>
</evidence>
<dbReference type="InterPro" id="IPR058647">
    <property type="entry name" value="BSH_CzcB-like"/>
</dbReference>
<dbReference type="SUPFAM" id="SSF111369">
    <property type="entry name" value="HlyD-like secretion proteins"/>
    <property type="match status" value="1"/>
</dbReference>
<dbReference type="NCBIfam" id="TIGR01730">
    <property type="entry name" value="RND_mfp"/>
    <property type="match status" value="1"/>
</dbReference>
<feature type="domain" description="CusB-like beta-barrel" evidence="4">
    <location>
        <begin position="265"/>
        <end position="338"/>
    </location>
</feature>
<protein>
    <submittedName>
        <fullName evidence="7">Efflux RND transporter periplasmic adaptor subunit</fullName>
    </submittedName>
</protein>
<dbReference type="Gene3D" id="2.40.30.170">
    <property type="match status" value="1"/>
</dbReference>
<dbReference type="Proteomes" id="UP001529369">
    <property type="component" value="Unassembled WGS sequence"/>
</dbReference>
<evidence type="ECO:0000313" key="8">
    <source>
        <dbReference type="Proteomes" id="UP001529369"/>
    </source>
</evidence>
<evidence type="ECO:0000259" key="3">
    <source>
        <dbReference type="Pfam" id="PF25893"/>
    </source>
</evidence>
<accession>A0ABT8AC34</accession>
<feature type="domain" description="CzcB-like C-terminal circularly permuted SH3-like" evidence="6">
    <location>
        <begin position="347"/>
        <end position="407"/>
    </location>
</feature>
<dbReference type="Gene3D" id="2.40.50.100">
    <property type="match status" value="1"/>
</dbReference>
<keyword evidence="8" id="KW-1185">Reference proteome</keyword>
<dbReference type="RefSeq" id="WP_290319241.1">
    <property type="nucleotide sequence ID" value="NZ_JAUFPN010000189.1"/>
</dbReference>
<dbReference type="Pfam" id="PF25893">
    <property type="entry name" value="HH_CzcB"/>
    <property type="match status" value="1"/>
</dbReference>
<organism evidence="7 8">
    <name type="scientific">Paeniroseomonas aquatica</name>
    <dbReference type="NCBI Taxonomy" id="373043"/>
    <lineage>
        <taxon>Bacteria</taxon>
        <taxon>Pseudomonadati</taxon>
        <taxon>Pseudomonadota</taxon>
        <taxon>Alphaproteobacteria</taxon>
        <taxon>Acetobacterales</taxon>
        <taxon>Acetobacteraceae</taxon>
        <taxon>Paeniroseomonas</taxon>
    </lineage>
</organism>
<dbReference type="InterPro" id="IPR058648">
    <property type="entry name" value="HH_CzcB-like"/>
</dbReference>
<dbReference type="EMBL" id="JAUFPN010000189">
    <property type="protein sequence ID" value="MDN3567220.1"/>
    <property type="molecule type" value="Genomic_DNA"/>
</dbReference>